<reference evidence="7" key="1">
    <citation type="submission" date="2022-04" db="EMBL/GenBank/DDBJ databases">
        <authorList>
            <person name="Ren T."/>
        </authorList>
    </citation>
    <scope>NUCLEOTIDE SEQUENCE</scope>
    <source>
        <strain evidence="7">F63249</strain>
    </source>
</reference>
<dbReference type="InterPro" id="IPR007016">
    <property type="entry name" value="O-antigen_ligase-rel_domated"/>
</dbReference>
<evidence type="ECO:0000313" key="8">
    <source>
        <dbReference type="Proteomes" id="UP001203687"/>
    </source>
</evidence>
<keyword evidence="8" id="KW-1185">Reference proteome</keyword>
<dbReference type="Pfam" id="PF04932">
    <property type="entry name" value="Wzy_C"/>
    <property type="match status" value="1"/>
</dbReference>
<feature type="transmembrane region" description="Helical" evidence="5">
    <location>
        <begin position="364"/>
        <end position="383"/>
    </location>
</feature>
<feature type="domain" description="O-antigen ligase-related" evidence="6">
    <location>
        <begin position="200"/>
        <end position="347"/>
    </location>
</feature>
<proteinExistence type="predicted"/>
<feature type="transmembrane region" description="Helical" evidence="5">
    <location>
        <begin position="195"/>
        <end position="225"/>
    </location>
</feature>
<accession>A0ABT0HBR0</accession>
<dbReference type="PANTHER" id="PTHR37422">
    <property type="entry name" value="TEICHURONIC ACID BIOSYNTHESIS PROTEIN TUAE"/>
    <property type="match status" value="1"/>
</dbReference>
<evidence type="ECO:0000259" key="6">
    <source>
        <dbReference type="Pfam" id="PF04932"/>
    </source>
</evidence>
<name>A0ABT0HBR0_9FLAO</name>
<dbReference type="EMBL" id="JALPQF010000015">
    <property type="protein sequence ID" value="MCK8481793.1"/>
    <property type="molecule type" value="Genomic_DNA"/>
</dbReference>
<gene>
    <name evidence="7" type="ORF">MUY34_14265</name>
</gene>
<feature type="transmembrane region" description="Helical" evidence="5">
    <location>
        <begin position="332"/>
        <end position="352"/>
    </location>
</feature>
<feature type="transmembrane region" description="Helical" evidence="5">
    <location>
        <begin position="61"/>
        <end position="77"/>
    </location>
</feature>
<comment type="subcellular location">
    <subcellularLocation>
        <location evidence="1">Membrane</location>
        <topology evidence="1">Multi-pass membrane protein</topology>
    </subcellularLocation>
</comment>
<evidence type="ECO:0000256" key="3">
    <source>
        <dbReference type="ARBA" id="ARBA00022989"/>
    </source>
</evidence>
<evidence type="ECO:0000256" key="2">
    <source>
        <dbReference type="ARBA" id="ARBA00022692"/>
    </source>
</evidence>
<feature type="transmembrane region" description="Helical" evidence="5">
    <location>
        <begin position="120"/>
        <end position="140"/>
    </location>
</feature>
<sequence length="411" mass="47491">MIKRLTKDKLVNFHFFSICFLGASILLPENLRNISLFLFVILIVILALKKPKYSATLIKPLVANTSLFLILSLSLLYSSDLDLGLKRLMVIASMPVFSIGFYLINSTYTINYDNFLKKFYLIFYISTALFFVCVLIQNIFNDHLNEFIFRDYSERINSKYGKYSMHPIYASLYISISLLIATQISHYFKSIVKRILFYSSILFLVLILVMLARKGIIAITTLLFAVYFLRKKNKKVIYTYVSILIVFLAFSYFIEPIRNRYMEFINAFFNSENGTLGSTSYRLNIYKCALAKIYDNPIFGCGIGDTKGVLLSCYQEKSNIFNGLYFNSHNQFLSAWLSSGILGVLALGYMIVYNFKLAIKRRNFIYFSIIIIFLSALMTENILERQNGALLFSFFINLLAFKSLQEAPQEE</sequence>
<keyword evidence="2 5" id="KW-0812">Transmembrane</keyword>
<protein>
    <submittedName>
        <fullName evidence="7">O-antigen ligase family protein</fullName>
    </submittedName>
</protein>
<feature type="transmembrane region" description="Helical" evidence="5">
    <location>
        <begin position="89"/>
        <end position="108"/>
    </location>
</feature>
<feature type="transmembrane region" description="Helical" evidence="5">
    <location>
        <begin position="10"/>
        <end position="27"/>
    </location>
</feature>
<dbReference type="InterPro" id="IPR051533">
    <property type="entry name" value="WaaL-like"/>
</dbReference>
<dbReference type="Proteomes" id="UP001203687">
    <property type="component" value="Unassembled WGS sequence"/>
</dbReference>
<keyword evidence="4 5" id="KW-0472">Membrane</keyword>
<dbReference type="RefSeq" id="WP_248413620.1">
    <property type="nucleotide sequence ID" value="NZ_JALPQF010000015.1"/>
</dbReference>
<organism evidence="7 8">
    <name type="scientific">Psychroserpens algicola</name>
    <dbReference type="NCBI Taxonomy" id="1719034"/>
    <lineage>
        <taxon>Bacteria</taxon>
        <taxon>Pseudomonadati</taxon>
        <taxon>Bacteroidota</taxon>
        <taxon>Flavobacteriia</taxon>
        <taxon>Flavobacteriales</taxon>
        <taxon>Flavobacteriaceae</taxon>
        <taxon>Psychroserpens</taxon>
    </lineage>
</organism>
<feature type="transmembrane region" description="Helical" evidence="5">
    <location>
        <begin position="168"/>
        <end position="188"/>
    </location>
</feature>
<keyword evidence="7" id="KW-0436">Ligase</keyword>
<evidence type="ECO:0000256" key="1">
    <source>
        <dbReference type="ARBA" id="ARBA00004141"/>
    </source>
</evidence>
<comment type="caution">
    <text evidence="7">The sequence shown here is derived from an EMBL/GenBank/DDBJ whole genome shotgun (WGS) entry which is preliminary data.</text>
</comment>
<evidence type="ECO:0000256" key="5">
    <source>
        <dbReference type="SAM" id="Phobius"/>
    </source>
</evidence>
<dbReference type="PANTHER" id="PTHR37422:SF17">
    <property type="entry name" value="O-ANTIGEN LIGASE"/>
    <property type="match status" value="1"/>
</dbReference>
<evidence type="ECO:0000256" key="4">
    <source>
        <dbReference type="ARBA" id="ARBA00023136"/>
    </source>
</evidence>
<keyword evidence="3 5" id="KW-1133">Transmembrane helix</keyword>
<evidence type="ECO:0000313" key="7">
    <source>
        <dbReference type="EMBL" id="MCK8481793.1"/>
    </source>
</evidence>
<dbReference type="GO" id="GO:0016874">
    <property type="term" value="F:ligase activity"/>
    <property type="evidence" value="ECO:0007669"/>
    <property type="project" value="UniProtKB-KW"/>
</dbReference>
<feature type="transmembrane region" description="Helical" evidence="5">
    <location>
        <begin position="237"/>
        <end position="254"/>
    </location>
</feature>
<feature type="transmembrane region" description="Helical" evidence="5">
    <location>
        <begin position="33"/>
        <end position="49"/>
    </location>
</feature>